<comment type="caution">
    <text evidence="7">The sequence shown here is derived from an EMBL/GenBank/DDBJ whole genome shotgun (WGS) entry which is preliminary data.</text>
</comment>
<dbReference type="PANTHER" id="PTHR43047">
    <property type="entry name" value="TWO-COMPONENT HISTIDINE PROTEIN KINASE"/>
    <property type="match status" value="1"/>
</dbReference>
<dbReference type="CDD" id="cd16922">
    <property type="entry name" value="HATPase_EvgS-ArcB-TorS-like"/>
    <property type="match status" value="1"/>
</dbReference>
<evidence type="ECO:0000313" key="7">
    <source>
        <dbReference type="EMBL" id="KAK5103263.1"/>
    </source>
</evidence>
<dbReference type="InterPro" id="IPR005467">
    <property type="entry name" value="His_kinase_dom"/>
</dbReference>
<dbReference type="InterPro" id="IPR036097">
    <property type="entry name" value="HisK_dim/P_sf"/>
</dbReference>
<proteinExistence type="predicted"/>
<comment type="catalytic activity">
    <reaction evidence="1">
        <text>ATP + protein L-histidine = ADP + protein N-phospho-L-histidine.</text>
        <dbReference type="EC" id="2.7.13.3"/>
    </reaction>
</comment>
<dbReference type="PROSITE" id="PS50109">
    <property type="entry name" value="HIS_KIN"/>
    <property type="match status" value="1"/>
</dbReference>
<dbReference type="PRINTS" id="PR00344">
    <property type="entry name" value="BCTRLSENSOR"/>
</dbReference>
<gene>
    <name evidence="7" type="primary">CHK1_2</name>
    <name evidence="7" type="ORF">LTR16_006977</name>
</gene>
<dbReference type="EMBL" id="JAVRRA010026026">
    <property type="protein sequence ID" value="KAK5103263.1"/>
    <property type="molecule type" value="Genomic_DNA"/>
</dbReference>
<keyword evidence="8" id="KW-1185">Reference proteome</keyword>
<keyword evidence="4 7" id="KW-0808">Transferase</keyword>
<dbReference type="InterPro" id="IPR004358">
    <property type="entry name" value="Sig_transdc_His_kin-like_C"/>
</dbReference>
<accession>A0ABR0KPY6</accession>
<dbReference type="EC" id="2.7.13.3" evidence="2"/>
<dbReference type="Pfam" id="PF00512">
    <property type="entry name" value="HisKA"/>
    <property type="match status" value="1"/>
</dbReference>
<dbReference type="SUPFAM" id="SSF47384">
    <property type="entry name" value="Homodimeric domain of signal transducing histidine kinase"/>
    <property type="match status" value="1"/>
</dbReference>
<name>A0ABR0KPY6_9PEZI</name>
<feature type="non-terminal residue" evidence="7">
    <location>
        <position position="283"/>
    </location>
</feature>
<evidence type="ECO:0000256" key="2">
    <source>
        <dbReference type="ARBA" id="ARBA00012438"/>
    </source>
</evidence>
<dbReference type="CDD" id="cd00082">
    <property type="entry name" value="HisKA"/>
    <property type="match status" value="1"/>
</dbReference>
<dbReference type="InterPro" id="IPR003594">
    <property type="entry name" value="HATPase_dom"/>
</dbReference>
<keyword evidence="5 7" id="KW-0418">Kinase</keyword>
<dbReference type="Proteomes" id="UP001357485">
    <property type="component" value="Unassembled WGS sequence"/>
</dbReference>
<keyword evidence="3" id="KW-0597">Phosphoprotein</keyword>
<dbReference type="SMART" id="SM00387">
    <property type="entry name" value="HATPase_c"/>
    <property type="match status" value="1"/>
</dbReference>
<protein>
    <recommendedName>
        <fullName evidence="2">histidine kinase</fullName>
        <ecNumber evidence="2">2.7.13.3</ecNumber>
    </recommendedName>
</protein>
<dbReference type="PANTHER" id="PTHR43047:SF46">
    <property type="entry name" value="HISTIDINE KINASE_RESPONSE REGULATOR, PUTATIVE (AFU_ORTHOLOGUE AFUA_3G12550)-RELATED"/>
    <property type="match status" value="1"/>
</dbReference>
<evidence type="ECO:0000313" key="8">
    <source>
        <dbReference type="Proteomes" id="UP001357485"/>
    </source>
</evidence>
<dbReference type="SUPFAM" id="SSF55874">
    <property type="entry name" value="ATPase domain of HSP90 chaperone/DNA topoisomerase II/histidine kinase"/>
    <property type="match status" value="1"/>
</dbReference>
<sequence length="283" mass="31235">MSELLKSSTLNPEQEGFADSIRVCADTLLSIINDILDFSKLEAGKMQMFSVPLSLTETISEVVRALRYTNVEKGLETIERLDLDRKLLVMGDPVRLHQILMNLLSNAYKFTSRGSVTVKAVVDHEDEKSIAITCSVQDTGIGVTEEQKRKLFLPFSQADSSTARSYGGTGLGLSICKAIIENVMQGRIWLESTPGVGTTVSFSLSFQKVNVKDGKTFQEPDPMAAFTPPSEINARSSNNRSIDLSRIPRSQLRICIAEDNLINQRIAISFVQKLGFMCEAFGD</sequence>
<dbReference type="GO" id="GO:0004673">
    <property type="term" value="F:protein histidine kinase activity"/>
    <property type="evidence" value="ECO:0007669"/>
    <property type="project" value="UniProtKB-EC"/>
</dbReference>
<dbReference type="Gene3D" id="3.30.565.10">
    <property type="entry name" value="Histidine kinase-like ATPase, C-terminal domain"/>
    <property type="match status" value="1"/>
</dbReference>
<dbReference type="InterPro" id="IPR036890">
    <property type="entry name" value="HATPase_C_sf"/>
</dbReference>
<evidence type="ECO:0000256" key="5">
    <source>
        <dbReference type="ARBA" id="ARBA00022777"/>
    </source>
</evidence>
<evidence type="ECO:0000259" key="6">
    <source>
        <dbReference type="PROSITE" id="PS50109"/>
    </source>
</evidence>
<evidence type="ECO:0000256" key="1">
    <source>
        <dbReference type="ARBA" id="ARBA00000085"/>
    </source>
</evidence>
<organism evidence="7 8">
    <name type="scientific">Cryomyces antarcticus</name>
    <dbReference type="NCBI Taxonomy" id="329879"/>
    <lineage>
        <taxon>Eukaryota</taxon>
        <taxon>Fungi</taxon>
        <taxon>Dikarya</taxon>
        <taxon>Ascomycota</taxon>
        <taxon>Pezizomycotina</taxon>
        <taxon>Dothideomycetes</taxon>
        <taxon>Dothideomycetes incertae sedis</taxon>
        <taxon>Cryomyces</taxon>
    </lineage>
</organism>
<feature type="domain" description="Histidine kinase" evidence="6">
    <location>
        <begin position="1"/>
        <end position="208"/>
    </location>
</feature>
<dbReference type="InterPro" id="IPR003661">
    <property type="entry name" value="HisK_dim/P_dom"/>
</dbReference>
<dbReference type="Gene3D" id="1.10.287.130">
    <property type="match status" value="1"/>
</dbReference>
<dbReference type="Pfam" id="PF02518">
    <property type="entry name" value="HATPase_c"/>
    <property type="match status" value="1"/>
</dbReference>
<reference evidence="7 8" key="1">
    <citation type="submission" date="2023-08" db="EMBL/GenBank/DDBJ databases">
        <title>Black Yeasts Isolated from many extreme environments.</title>
        <authorList>
            <person name="Coleine C."/>
            <person name="Stajich J.E."/>
            <person name="Selbmann L."/>
        </authorList>
    </citation>
    <scope>NUCLEOTIDE SEQUENCE [LARGE SCALE GENOMIC DNA]</scope>
    <source>
        <strain evidence="7 8">CCFEE 536</strain>
    </source>
</reference>
<evidence type="ECO:0000256" key="4">
    <source>
        <dbReference type="ARBA" id="ARBA00022679"/>
    </source>
</evidence>
<evidence type="ECO:0000256" key="3">
    <source>
        <dbReference type="ARBA" id="ARBA00022553"/>
    </source>
</evidence>